<dbReference type="Pfam" id="PF02375">
    <property type="entry name" value="JmjN"/>
    <property type="match status" value="1"/>
</dbReference>
<organism evidence="6 7">
    <name type="scientific">Thalassiosira oceanica</name>
    <name type="common">Marine diatom</name>
    <dbReference type="NCBI Taxonomy" id="159749"/>
    <lineage>
        <taxon>Eukaryota</taxon>
        <taxon>Sar</taxon>
        <taxon>Stramenopiles</taxon>
        <taxon>Ochrophyta</taxon>
        <taxon>Bacillariophyta</taxon>
        <taxon>Coscinodiscophyceae</taxon>
        <taxon>Thalassiosirophycidae</taxon>
        <taxon>Thalassiosirales</taxon>
        <taxon>Thalassiosiraceae</taxon>
        <taxon>Thalassiosira</taxon>
    </lineage>
</organism>
<dbReference type="PROSITE" id="PS51183">
    <property type="entry name" value="JMJN"/>
    <property type="match status" value="1"/>
</dbReference>
<dbReference type="GO" id="GO:0005634">
    <property type="term" value="C:nucleus"/>
    <property type="evidence" value="ECO:0007669"/>
    <property type="project" value="TreeGrafter"/>
</dbReference>
<feature type="compositionally biased region" description="Polar residues" evidence="3">
    <location>
        <begin position="215"/>
        <end position="227"/>
    </location>
</feature>
<dbReference type="PANTHER" id="PTHR10694:SF33">
    <property type="entry name" value="LYSINE-SPECIFIC DEMETHYLASE 5"/>
    <property type="match status" value="1"/>
</dbReference>
<dbReference type="InterPro" id="IPR003349">
    <property type="entry name" value="JmjN"/>
</dbReference>
<evidence type="ECO:0000256" key="1">
    <source>
        <dbReference type="ARBA" id="ARBA00022723"/>
    </source>
</evidence>
<evidence type="ECO:0000259" key="5">
    <source>
        <dbReference type="PROSITE" id="PS51184"/>
    </source>
</evidence>
<dbReference type="Gene3D" id="2.60.120.650">
    <property type="entry name" value="Cupin"/>
    <property type="match status" value="1"/>
</dbReference>
<evidence type="ECO:0000313" key="6">
    <source>
        <dbReference type="EMBL" id="EJK52551.1"/>
    </source>
</evidence>
<proteinExistence type="predicted"/>
<reference evidence="6 7" key="1">
    <citation type="journal article" date="2012" name="Genome Biol.">
        <title>Genome and low-iron response of an oceanic diatom adapted to chronic iron limitation.</title>
        <authorList>
            <person name="Lommer M."/>
            <person name="Specht M."/>
            <person name="Roy A.S."/>
            <person name="Kraemer L."/>
            <person name="Andreson R."/>
            <person name="Gutowska M.A."/>
            <person name="Wolf J."/>
            <person name="Bergner S.V."/>
            <person name="Schilhabel M.B."/>
            <person name="Klostermeier U.C."/>
            <person name="Beiko R.G."/>
            <person name="Rosenstiel P."/>
            <person name="Hippler M."/>
            <person name="Laroche J."/>
        </authorList>
    </citation>
    <scope>NUCLEOTIDE SEQUENCE [LARGE SCALE GENOMIC DNA]</scope>
    <source>
        <strain evidence="6 7">CCMP1005</strain>
    </source>
</reference>
<dbReference type="EMBL" id="AGNL01039609">
    <property type="protein sequence ID" value="EJK52551.1"/>
    <property type="molecule type" value="Genomic_DNA"/>
</dbReference>
<dbReference type="Proteomes" id="UP000266841">
    <property type="component" value="Unassembled WGS sequence"/>
</dbReference>
<feature type="domain" description="JmjN" evidence="4">
    <location>
        <begin position="57"/>
        <end position="99"/>
    </location>
</feature>
<dbReference type="Pfam" id="PF02928">
    <property type="entry name" value="zf-C5HC2"/>
    <property type="match status" value="1"/>
</dbReference>
<evidence type="ECO:0000256" key="3">
    <source>
        <dbReference type="SAM" id="MobiDB-lite"/>
    </source>
</evidence>
<accession>K0RUL2</accession>
<dbReference type="PANTHER" id="PTHR10694">
    <property type="entry name" value="LYSINE-SPECIFIC DEMETHYLASE"/>
    <property type="match status" value="1"/>
</dbReference>
<keyword evidence="1" id="KW-0479">Metal-binding</keyword>
<comment type="caution">
    <text evidence="6">The sequence shown here is derived from an EMBL/GenBank/DDBJ whole genome shotgun (WGS) entry which is preliminary data.</text>
</comment>
<dbReference type="Pfam" id="PF02373">
    <property type="entry name" value="JmjC"/>
    <property type="match status" value="1"/>
</dbReference>
<keyword evidence="2" id="KW-0408">Iron</keyword>
<dbReference type="eggNOG" id="KOG1246">
    <property type="taxonomic scope" value="Eukaryota"/>
</dbReference>
<dbReference type="InterPro" id="IPR003347">
    <property type="entry name" value="JmjC_dom"/>
</dbReference>
<dbReference type="InterPro" id="IPR004198">
    <property type="entry name" value="Znf_C5HC2"/>
</dbReference>
<feature type="region of interest" description="Disordered" evidence="3">
    <location>
        <begin position="192"/>
        <end position="232"/>
    </location>
</feature>
<dbReference type="SMART" id="SM00558">
    <property type="entry name" value="JmjC"/>
    <property type="match status" value="1"/>
</dbReference>
<dbReference type="GO" id="GO:0046872">
    <property type="term" value="F:metal ion binding"/>
    <property type="evidence" value="ECO:0007669"/>
    <property type="project" value="UniProtKB-KW"/>
</dbReference>
<protein>
    <recommendedName>
        <fullName evidence="8">JmjC domain-containing protein</fullName>
    </recommendedName>
</protein>
<sequence>MDQIGPSPKRQRVPTERYVQSLAQHRSRSEEMELKIAMENSKSVQSRDTNLADIPFGPVFHPSVEEFSQDPLKYIEAIRPLAEKYGICKIVPPAGWDPPFALDVDSDKTFSTKDQSIHRLQEGISFGDGKDYTIKGYQKMCSGWSKEWKAKNYSPAKPTNSSPPATAFSNGSVISNGVTAVPDLNGSVITNGLCPAPPIPSTPSGPQSSRHESTSVHISAQTGSTNLAHDEPKKFTPENLEREYWDIVETQTQSIDVDYGNDVDTDSFGSAFPLSDKGRSVNSSNFLSQSSVHDDLAEPAFGSDDYYKETFWNLNNIPNSPYSVLRHLKIGVNGINVPWLYFGCLFSTFCWHNEDNYMYSINYHHKGAPKQWYGVPGTKHDADGVEQVFKKFLSIKMRDVPDLLHHITTSFSPRLLQNEGVRVCKILQKEGEFVITFPRAFHGGFSFGPNVGEAVNFALQDWIPHAVAANERYRSFGRPSVFSHDRLVYTMAHHYKELRTKEICHNLIQELTRLKEEELLLRKKLISAGVRDVSGDVELPPNRLDKLDDESADYDDKRLCHSCKHICFFSAVCCECSDSKVSCLRHSHYMCRCHISRKFMLVWTPEEEMKDAIANVRKRMSELEGSNSQSQAVPTYESLVDAPGTEKDREEYKVLEVSVEPLCKIEDDAVPQLESSDVSVCSSVSAASGALA</sequence>
<evidence type="ECO:0000256" key="2">
    <source>
        <dbReference type="ARBA" id="ARBA00023004"/>
    </source>
</evidence>
<feature type="domain" description="JmjC" evidence="5">
    <location>
        <begin position="306"/>
        <end position="474"/>
    </location>
</feature>
<dbReference type="SMART" id="SM00545">
    <property type="entry name" value="JmjN"/>
    <property type="match status" value="1"/>
</dbReference>
<keyword evidence="7" id="KW-1185">Reference proteome</keyword>
<evidence type="ECO:0008006" key="8">
    <source>
        <dbReference type="Google" id="ProtNLM"/>
    </source>
</evidence>
<dbReference type="OMA" id="LYCGMLF"/>
<dbReference type="SUPFAM" id="SSF51197">
    <property type="entry name" value="Clavaminate synthase-like"/>
    <property type="match status" value="1"/>
</dbReference>
<evidence type="ECO:0000259" key="4">
    <source>
        <dbReference type="PROSITE" id="PS51183"/>
    </source>
</evidence>
<evidence type="ECO:0000313" key="7">
    <source>
        <dbReference type="Proteomes" id="UP000266841"/>
    </source>
</evidence>
<dbReference type="GO" id="GO:0141052">
    <property type="term" value="F:histone H3 demethylase activity"/>
    <property type="evidence" value="ECO:0007669"/>
    <property type="project" value="UniProtKB-ARBA"/>
</dbReference>
<dbReference type="GO" id="GO:0010468">
    <property type="term" value="P:regulation of gene expression"/>
    <property type="evidence" value="ECO:0007669"/>
    <property type="project" value="TreeGrafter"/>
</dbReference>
<name>K0RUL2_THAOC</name>
<dbReference type="OrthoDB" id="1678912at2759"/>
<dbReference type="PROSITE" id="PS51184">
    <property type="entry name" value="JMJC"/>
    <property type="match status" value="1"/>
</dbReference>
<dbReference type="GO" id="GO:0000785">
    <property type="term" value="C:chromatin"/>
    <property type="evidence" value="ECO:0007669"/>
    <property type="project" value="TreeGrafter"/>
</dbReference>
<gene>
    <name evidence="6" type="ORF">THAOC_28157</name>
</gene>
<dbReference type="AlphaFoldDB" id="K0RUL2"/>